<reference evidence="3" key="1">
    <citation type="submission" date="2013-06" db="EMBL/GenBank/DDBJ databases">
        <title>The apicoplast genome of highly pathogenic bird apicomplex protozoa, Leucocytozoon caulleryi.</title>
        <authorList>
            <person name="Imura T."/>
            <person name="Sato S."/>
            <person name="Sato Y."/>
            <person name="Sakamoto D."/>
            <person name="Isobe T."/>
            <person name="Sasaki K."/>
            <person name="Murata K."/>
            <person name="Holder T."/>
            <person name="Yukawa M."/>
        </authorList>
    </citation>
    <scope>NUCLEOTIDE SEQUENCE</scope>
    <source>
        <strain evidence="3">Niigata</strain>
    </source>
</reference>
<keyword evidence="3" id="KW-0934">Plastid</keyword>
<dbReference type="GeneID" id="17427154"/>
<sequence length="134" mass="16150">MIKNKLEYIIFLYFKLNLKNTLVTISKYKKYNNKFIYIKNLKILSCGHIKSFKNRLKNTILVHNILTINIIKYLISKNYLNINIIFNGINFYRIHILKLLLNITYKNKKLNIKKLYDITTIAYNGCKLSKQKYY</sequence>
<accession>U3TQH4</accession>
<evidence type="ECO:0000313" key="3">
    <source>
        <dbReference type="EMBL" id="BAN94679.1"/>
    </source>
</evidence>
<dbReference type="RefSeq" id="YP_008757399.1">
    <property type="nucleotide sequence ID" value="NC_022667.1"/>
</dbReference>
<dbReference type="AlphaFoldDB" id="U3TQH4"/>
<keyword evidence="3" id="KW-0933">Apicoplast</keyword>
<dbReference type="GO" id="GO:0006412">
    <property type="term" value="P:translation"/>
    <property type="evidence" value="ECO:0007669"/>
    <property type="project" value="InterPro"/>
</dbReference>
<gene>
    <name evidence="3" type="primary">rps11</name>
</gene>
<dbReference type="GO" id="GO:0003735">
    <property type="term" value="F:structural constituent of ribosome"/>
    <property type="evidence" value="ECO:0007669"/>
    <property type="project" value="InterPro"/>
</dbReference>
<dbReference type="SUPFAM" id="SSF53137">
    <property type="entry name" value="Translational machinery components"/>
    <property type="match status" value="1"/>
</dbReference>
<keyword evidence="1 3" id="KW-0689">Ribosomal protein</keyword>
<evidence type="ECO:0000256" key="2">
    <source>
        <dbReference type="ARBA" id="ARBA00023274"/>
    </source>
</evidence>
<proteinExistence type="predicted"/>
<evidence type="ECO:0000256" key="1">
    <source>
        <dbReference type="ARBA" id="ARBA00022980"/>
    </source>
</evidence>
<dbReference type="GO" id="GO:0005840">
    <property type="term" value="C:ribosome"/>
    <property type="evidence" value="ECO:0007669"/>
    <property type="project" value="UniProtKB-KW"/>
</dbReference>
<organism evidence="3">
    <name type="scientific">Leucocytozoon caulleryi</name>
    <dbReference type="NCBI Taxonomy" id="211597"/>
    <lineage>
        <taxon>Eukaryota</taxon>
        <taxon>Sar</taxon>
        <taxon>Alveolata</taxon>
        <taxon>Apicomplexa</taxon>
        <taxon>Aconoidasida</taxon>
        <taxon>Haemosporida</taxon>
        <taxon>Leucocytozoidae</taxon>
        <taxon>Leucocytozoon</taxon>
    </lineage>
</organism>
<dbReference type="GO" id="GO:1990904">
    <property type="term" value="C:ribonucleoprotein complex"/>
    <property type="evidence" value="ECO:0007669"/>
    <property type="project" value="UniProtKB-KW"/>
</dbReference>
<geneLocation type="apicoplast" evidence="3"/>
<dbReference type="Gene3D" id="3.30.420.80">
    <property type="entry name" value="Ribosomal protein S11"/>
    <property type="match status" value="1"/>
</dbReference>
<name>U3TQH4_LEUCU</name>
<protein>
    <submittedName>
        <fullName evidence="3">Small subunit ribosomal protein 11</fullName>
    </submittedName>
</protein>
<dbReference type="EMBL" id="AP013071">
    <property type="protein sequence ID" value="BAN94679.1"/>
    <property type="molecule type" value="Genomic_DNA"/>
</dbReference>
<keyword evidence="2" id="KW-0687">Ribonucleoprotein</keyword>
<dbReference type="InterPro" id="IPR036967">
    <property type="entry name" value="Ribosomal_uS11_sf"/>
</dbReference>